<dbReference type="EMBL" id="UFYD01000001">
    <property type="protein sequence ID" value="STD02201.1"/>
    <property type="molecule type" value="Genomic_DNA"/>
</dbReference>
<feature type="binding site" evidence="1">
    <location>
        <position position="311"/>
    </location>
    <ligand>
        <name>Zn(2+)</name>
        <dbReference type="ChEBI" id="CHEBI:29105"/>
    </ligand>
</feature>
<evidence type="ECO:0000256" key="1">
    <source>
        <dbReference type="PIRSR" id="PIRSR607822-1"/>
    </source>
</evidence>
<dbReference type="Gene3D" id="1.50.10.20">
    <property type="match status" value="1"/>
</dbReference>
<feature type="binding site" evidence="1">
    <location>
        <position position="312"/>
    </location>
    <ligand>
        <name>Zn(2+)</name>
        <dbReference type="ChEBI" id="CHEBI:29105"/>
    </ligand>
</feature>
<sequence>MNMASSRLLLNQLNFIKKNIQLNYKSFESDIGVLTGLSGFVLFLEYYQSTCNSKSDTTEELLNLCIEKINLGYNKSTHSDGISGLLWTIQFLQENNFIENEDNYVFKVLDPYIQDCVNIAVNYNNFDFMHGSTGYIFYLLGRISKIEGTQRQSIESIIELFIKHLSVRLNEIIDYKYLKKEQTFQNRTYLGVAHGIAGIIMMLSKIALISKFKKESINLIAKYVFFLFDSIEYSTTKNKVSIFPSWLDQSSEPKSSALSWCSGDLGIGIALLNTAENIQDLNLKNKAFDILIHSSKRTTSGTSWLKAPLLCHGFFGAYKIFSRAYTITGEKEFKKAKEYWLKIGIDSIQKEIPDDLTLLNGQAGIGLALIDAYTNTDHSWGESLLIS</sequence>
<evidence type="ECO:0000313" key="3">
    <source>
        <dbReference type="Proteomes" id="UP000254876"/>
    </source>
</evidence>
<accession>A0A6I5UXH5</accession>
<dbReference type="InterPro" id="IPR007822">
    <property type="entry name" value="LANC-like"/>
</dbReference>
<dbReference type="GO" id="GO:0046872">
    <property type="term" value="F:metal ion binding"/>
    <property type="evidence" value="ECO:0007669"/>
    <property type="project" value="UniProtKB-KW"/>
</dbReference>
<protein>
    <submittedName>
        <fullName evidence="2">Nisin biosynthesis protein nisC</fullName>
    </submittedName>
</protein>
<dbReference type="PRINTS" id="PR01955">
    <property type="entry name" value="LANCFRANKIA"/>
</dbReference>
<dbReference type="AlphaFoldDB" id="A0A6I5UXH5"/>
<keyword evidence="1" id="KW-0479">Metal-binding</keyword>
<dbReference type="GO" id="GO:0031179">
    <property type="term" value="P:peptide modification"/>
    <property type="evidence" value="ECO:0007669"/>
    <property type="project" value="InterPro"/>
</dbReference>
<dbReference type="SMART" id="SM01260">
    <property type="entry name" value="LANC_like"/>
    <property type="match status" value="1"/>
</dbReference>
<organism evidence="2 3">
    <name type="scientific">Elizabethkingia anophelis</name>
    <dbReference type="NCBI Taxonomy" id="1117645"/>
    <lineage>
        <taxon>Bacteria</taxon>
        <taxon>Pseudomonadati</taxon>
        <taxon>Bacteroidota</taxon>
        <taxon>Flavobacteriia</taxon>
        <taxon>Flavobacteriales</taxon>
        <taxon>Weeksellaceae</taxon>
        <taxon>Elizabethkingia</taxon>
    </lineage>
</organism>
<dbReference type="Proteomes" id="UP000254876">
    <property type="component" value="Unassembled WGS sequence"/>
</dbReference>
<comment type="caution">
    <text evidence="2">The sequence shown here is derived from an EMBL/GenBank/DDBJ whole genome shotgun (WGS) entry which is preliminary data.</text>
</comment>
<gene>
    <name evidence="2" type="primary">nisC</name>
    <name evidence="2" type="ORF">NCTC10588_01767</name>
</gene>
<reference evidence="2 3" key="1">
    <citation type="submission" date="2018-06" db="EMBL/GenBank/DDBJ databases">
        <authorList>
            <consortium name="Pathogen Informatics"/>
            <person name="Doyle S."/>
        </authorList>
    </citation>
    <scope>NUCLEOTIDE SEQUENCE [LARGE SCALE GENOMIC DNA]</scope>
    <source>
        <strain evidence="2 3">NCTC10588</strain>
    </source>
</reference>
<evidence type="ECO:0000313" key="2">
    <source>
        <dbReference type="EMBL" id="STD02201.1"/>
    </source>
</evidence>
<dbReference type="Pfam" id="PF05147">
    <property type="entry name" value="LANC_like"/>
    <property type="match status" value="1"/>
</dbReference>
<dbReference type="PANTHER" id="PTHR12736">
    <property type="entry name" value="LANC-LIKE PROTEIN"/>
    <property type="match status" value="1"/>
</dbReference>
<dbReference type="RefSeq" id="WP_078781809.1">
    <property type="nucleotide sequence ID" value="NZ_CP046080.1"/>
</dbReference>
<dbReference type="PANTHER" id="PTHR12736:SF7">
    <property type="entry name" value="LANC-LIKE PROTEIN 3"/>
    <property type="match status" value="1"/>
</dbReference>
<name>A0A6I5UXH5_9FLAO</name>
<dbReference type="PRINTS" id="PR01950">
    <property type="entry name" value="LANCSUPER"/>
</dbReference>
<dbReference type="SUPFAM" id="SSF158745">
    <property type="entry name" value="LanC-like"/>
    <property type="match status" value="1"/>
</dbReference>
<proteinExistence type="predicted"/>
<feature type="binding site" evidence="1">
    <location>
        <position position="261"/>
    </location>
    <ligand>
        <name>Zn(2+)</name>
        <dbReference type="ChEBI" id="CHEBI:29105"/>
    </ligand>
</feature>
<keyword evidence="1" id="KW-0862">Zinc</keyword>
<dbReference type="GO" id="GO:0005886">
    <property type="term" value="C:plasma membrane"/>
    <property type="evidence" value="ECO:0007669"/>
    <property type="project" value="TreeGrafter"/>
</dbReference>